<dbReference type="PANTHER" id="PTHR13489:SF0">
    <property type="entry name" value="MINI-CHROMOSOME MAINTENANCE COMPLEX-BINDING PROTEIN"/>
    <property type="match status" value="1"/>
</dbReference>
<name>A0A7R8ZD75_TIMDO</name>
<dbReference type="GO" id="GO:0003682">
    <property type="term" value="F:chromatin binding"/>
    <property type="evidence" value="ECO:0007669"/>
    <property type="project" value="TreeGrafter"/>
</dbReference>
<evidence type="ECO:0000313" key="6">
    <source>
        <dbReference type="EMBL" id="CAD7201018.1"/>
    </source>
</evidence>
<dbReference type="EMBL" id="OA567976">
    <property type="protein sequence ID" value="CAD7201018.1"/>
    <property type="molecule type" value="Genomic_DNA"/>
</dbReference>
<evidence type="ECO:0000256" key="5">
    <source>
        <dbReference type="SAM" id="MobiDB-lite"/>
    </source>
</evidence>
<evidence type="ECO:0000256" key="1">
    <source>
        <dbReference type="ARBA" id="ARBA00004123"/>
    </source>
</evidence>
<feature type="region of interest" description="Disordered" evidence="5">
    <location>
        <begin position="182"/>
        <end position="213"/>
    </location>
</feature>
<accession>A0A7R8ZD75</accession>
<comment type="similarity">
    <text evidence="2">Belongs to the MCMBP family.</text>
</comment>
<reference evidence="6" key="1">
    <citation type="submission" date="2020-11" db="EMBL/GenBank/DDBJ databases">
        <authorList>
            <person name="Tran Van P."/>
        </authorList>
    </citation>
    <scope>NUCLEOTIDE SEQUENCE</scope>
</reference>
<organism evidence="6">
    <name type="scientific">Timema douglasi</name>
    <name type="common">Walking stick</name>
    <dbReference type="NCBI Taxonomy" id="61478"/>
    <lineage>
        <taxon>Eukaryota</taxon>
        <taxon>Metazoa</taxon>
        <taxon>Ecdysozoa</taxon>
        <taxon>Arthropoda</taxon>
        <taxon>Hexapoda</taxon>
        <taxon>Insecta</taxon>
        <taxon>Pterygota</taxon>
        <taxon>Neoptera</taxon>
        <taxon>Polyneoptera</taxon>
        <taxon>Phasmatodea</taxon>
        <taxon>Timematodea</taxon>
        <taxon>Timematoidea</taxon>
        <taxon>Timematidae</taxon>
        <taxon>Timema</taxon>
    </lineage>
</organism>
<evidence type="ECO:0000256" key="2">
    <source>
        <dbReference type="ARBA" id="ARBA00007925"/>
    </source>
</evidence>
<dbReference type="InterPro" id="IPR019140">
    <property type="entry name" value="MCM_complex-bd"/>
</dbReference>
<evidence type="ECO:0000256" key="4">
    <source>
        <dbReference type="ARBA" id="ARBA00023242"/>
    </source>
</evidence>
<dbReference type="AlphaFoldDB" id="A0A7R8ZD75"/>
<comment type="subcellular location">
    <subcellularLocation>
        <location evidence="1">Nucleus</location>
    </subcellularLocation>
</comment>
<proteinExistence type="inferred from homology"/>
<dbReference type="Pfam" id="PF09739">
    <property type="entry name" value="MCM_bind"/>
    <property type="match status" value="2"/>
</dbReference>
<protein>
    <recommendedName>
        <fullName evidence="3">Mini-chromosome maintenance complex-binding protein</fullName>
    </recommendedName>
</protein>
<dbReference type="GO" id="GO:0006261">
    <property type="term" value="P:DNA-templated DNA replication"/>
    <property type="evidence" value="ECO:0007669"/>
    <property type="project" value="TreeGrafter"/>
</dbReference>
<keyword evidence="4" id="KW-0539">Nucleus</keyword>
<dbReference type="PANTHER" id="PTHR13489">
    <property type="entry name" value="MINI-CHROMOSOME MAINTENANCE COMPLEX-BINDING PROTEIN"/>
    <property type="match status" value="1"/>
</dbReference>
<evidence type="ECO:0000256" key="3">
    <source>
        <dbReference type="ARBA" id="ARBA00015405"/>
    </source>
</evidence>
<sequence>MSDWTIAHWEANTSECKRQLECPRSWKSIPCVNWSPLLELTDGQLVRFHGMIQDMFDPEYYLDQYEVKDSTNGRSRLCSGKYRDILSCQVKSNSGSLFLKLYNGVLIQIRMFYLAIICSLVYCESSALNHVTTKPDEEFLSESTQNVSRERRTFYCIPVPAVNSWVTHHINQYEEEEYDSIGPVRTRGSGRSVMKRSASNNEMADLSSSSSTTLTLPDAKRICLERRRATSSSPQDLQPPSEEKGQSCLIKVYDTKEDLCLNDVVEVLGFLATEPLAEQTEGDTMDVESSEHNLPGSLVPRIHCVAIRKITQYNPLLFTMSQNLDAVFESAKSVHDDLHLVLTQVLLGDTLAADYLLCHLISSVYQRMDMLALGKLSLNIKNIPTCSNYIDKLYDILQLLLPKSQYLPMSLDNLNQRDFVPKKDYSSNRLKSGVLQLSAHTHLVLDETRLLPGQLDSNGVENISSLGTVITQQKVYYNFKFYKVEFNSDIPVLILSEGKSLLPSDAVVTLQPEDDHLVTETFEAARHFLHRALLDKIRVYLTVMMQADFQVPPHMQKRHLEYRSAQAMKQRSMAAETTAILFLIWAFSSGSVERGVAKTWGPVTPDQSTGKGRCVLRHQSDLGSCNP</sequence>
<gene>
    <name evidence="6" type="ORF">TDIB3V08_LOCUS7223</name>
</gene>
<dbReference type="GO" id="GO:0005634">
    <property type="term" value="C:nucleus"/>
    <property type="evidence" value="ECO:0007669"/>
    <property type="project" value="UniProtKB-SubCell"/>
</dbReference>